<gene>
    <name evidence="1" type="ORF">PVK37_14175</name>
</gene>
<sequence length="40" mass="4314">MPRFQNAGSWVSRAARAAASRPSSYALVQSRRNLYASAAS</sequence>
<protein>
    <submittedName>
        <fullName evidence="1">Uncharacterized protein</fullName>
    </submittedName>
</protein>
<evidence type="ECO:0000313" key="1">
    <source>
        <dbReference type="EMBL" id="WDZ87466.1"/>
    </source>
</evidence>
<accession>A0ABY7ZXC0</accession>
<reference evidence="1 2" key="1">
    <citation type="submission" date="2023-02" db="EMBL/GenBank/DDBJ databases">
        <authorList>
            <person name="Mo P."/>
        </authorList>
    </citation>
    <scope>NUCLEOTIDE SEQUENCE [LARGE SCALE GENOMIC DNA]</scope>
    <source>
        <strain evidence="1 2">HUAS 3</strain>
    </source>
</reference>
<proteinExistence type="predicted"/>
<keyword evidence="2" id="KW-1185">Reference proteome</keyword>
<dbReference type="EMBL" id="CP118615">
    <property type="protein sequence ID" value="WDZ87466.1"/>
    <property type="molecule type" value="Genomic_DNA"/>
</dbReference>
<dbReference type="Proteomes" id="UP001219605">
    <property type="component" value="Chromosome"/>
</dbReference>
<name>A0ABY7ZXC0_9ACTN</name>
<dbReference type="RefSeq" id="WP_275034427.1">
    <property type="nucleotide sequence ID" value="NZ_CP118615.1"/>
</dbReference>
<organism evidence="1 2">
    <name type="scientific">Micromonospora cathayae</name>
    <dbReference type="NCBI Taxonomy" id="3028804"/>
    <lineage>
        <taxon>Bacteria</taxon>
        <taxon>Bacillati</taxon>
        <taxon>Actinomycetota</taxon>
        <taxon>Actinomycetes</taxon>
        <taxon>Micromonosporales</taxon>
        <taxon>Micromonosporaceae</taxon>
        <taxon>Micromonospora</taxon>
    </lineage>
</organism>
<evidence type="ECO:0000313" key="2">
    <source>
        <dbReference type="Proteomes" id="UP001219605"/>
    </source>
</evidence>